<keyword evidence="5" id="KW-1185">Reference proteome</keyword>
<dbReference type="AlphaFoldDB" id="A0A1M7BG71"/>
<keyword evidence="1" id="KW-0812">Transmembrane</keyword>
<dbReference type="EMBL" id="FRAT01000011">
    <property type="protein sequence ID" value="SHL54015.1"/>
    <property type="molecule type" value="Genomic_DNA"/>
</dbReference>
<name>A0A1M7BG71_9FLAO</name>
<feature type="transmembrane region" description="Helical" evidence="1">
    <location>
        <begin position="26"/>
        <end position="45"/>
    </location>
</feature>
<proteinExistence type="predicted"/>
<keyword evidence="1" id="KW-1133">Transmembrane helix</keyword>
<dbReference type="Proteomes" id="UP000198940">
    <property type="component" value="Unassembled WGS sequence"/>
</dbReference>
<evidence type="ECO:0000256" key="1">
    <source>
        <dbReference type="SAM" id="Phobius"/>
    </source>
</evidence>
<dbReference type="Proteomes" id="UP000184031">
    <property type="component" value="Unassembled WGS sequence"/>
</dbReference>
<evidence type="ECO:0000313" key="2">
    <source>
        <dbReference type="EMBL" id="SFC40672.1"/>
    </source>
</evidence>
<sequence length="212" mass="24919">MRNMEFNEGYRVFNDITRAEKRSNRLVVLSLAFMFVCFLCCTYVVHRVNESAKNNFYLLDSGQKLATVRVKDYKRAIDILCEGHVGIFHELFFGLEPDLGFIKKNIEGKALFMVDRSGMRLYNRLVDQDYYEDIAKSGYSIELEKDSIIIDYSSYPFRFRFIGKQKIERDGETEYRNLVTTGYLMETKSTPNNLNGLKIVRFDVLDNRDLRK</sequence>
<protein>
    <submittedName>
        <fullName evidence="3">Bacteroides conjugative transposon TraK protein</fullName>
    </submittedName>
</protein>
<accession>A0A1M7BG71</accession>
<dbReference type="STRING" id="1055723.SAMN05216293_3713"/>
<reference evidence="3 4" key="1">
    <citation type="submission" date="2016-11" db="EMBL/GenBank/DDBJ databases">
        <authorList>
            <person name="Varghese N."/>
            <person name="Submissions S."/>
        </authorList>
    </citation>
    <scope>NUCLEOTIDE SEQUENCE [LARGE SCALE GENOMIC DNA]</scope>
    <source>
        <strain evidence="3 4">CGMCC 1.12174</strain>
        <strain evidence="2 5">DSM 26351</strain>
    </source>
</reference>
<gene>
    <name evidence="2" type="ORF">SAMN04487891_110151</name>
    <name evidence="3" type="ORF">SAMN05216293_3713</name>
</gene>
<comment type="caution">
    <text evidence="3">The sequence shown here is derived from an EMBL/GenBank/DDBJ whole genome shotgun (WGS) entry which is preliminary data.</text>
</comment>
<evidence type="ECO:0000313" key="4">
    <source>
        <dbReference type="Proteomes" id="UP000184031"/>
    </source>
</evidence>
<evidence type="ECO:0000313" key="3">
    <source>
        <dbReference type="EMBL" id="SHL54015.1"/>
    </source>
</evidence>
<keyword evidence="1" id="KW-0472">Membrane</keyword>
<dbReference type="RefSeq" id="WP_072882361.1">
    <property type="nucleotide sequence ID" value="NZ_FOKU01000010.1"/>
</dbReference>
<dbReference type="EMBL" id="FOKU01000010">
    <property type="protein sequence ID" value="SFC40672.1"/>
    <property type="molecule type" value="Genomic_DNA"/>
</dbReference>
<dbReference type="OrthoDB" id="1039148at2"/>
<evidence type="ECO:0000313" key="5">
    <source>
        <dbReference type="Proteomes" id="UP000198940"/>
    </source>
</evidence>
<organism evidence="3 4">
    <name type="scientific">Flagellimonas taeanensis</name>
    <dbReference type="NCBI Taxonomy" id="1005926"/>
    <lineage>
        <taxon>Bacteria</taxon>
        <taxon>Pseudomonadati</taxon>
        <taxon>Bacteroidota</taxon>
        <taxon>Flavobacteriia</taxon>
        <taxon>Flavobacteriales</taxon>
        <taxon>Flavobacteriaceae</taxon>
        <taxon>Flagellimonas</taxon>
    </lineage>
</organism>